<evidence type="ECO:0000256" key="8">
    <source>
        <dbReference type="ARBA" id="ARBA00022840"/>
    </source>
</evidence>
<comment type="function">
    <text evidence="11 12">Phosphorylation of dTMP to form dTDP in both de novo and salvage pathways of dTTP synthesis.</text>
</comment>
<dbReference type="CDD" id="cd01672">
    <property type="entry name" value="TMPK"/>
    <property type="match status" value="1"/>
</dbReference>
<sequence>MNGKFISIEGIEGAGKSTQLQFIADYIRSHDKQVVVTREPGGTPLGEEIREVLLKPTDQAMAEDTELLLMFAARAEHIQQVILPALKRGDWVVSDRFVDATFAYQGGGRGINEQRIKQLAEWTLQGCNTDVTFLFDLPVALGQTRVEQRKQQKDRFEQEKQEFFERVRNCYLARAEAEPKRIKRIDASQNIEAIQQQLKHQLLPLLESTR</sequence>
<evidence type="ECO:0000256" key="5">
    <source>
        <dbReference type="ARBA" id="ARBA00022727"/>
    </source>
</evidence>
<dbReference type="NCBIfam" id="TIGR00041">
    <property type="entry name" value="DTMP_kinase"/>
    <property type="match status" value="1"/>
</dbReference>
<dbReference type="GO" id="GO:0006227">
    <property type="term" value="P:dUDP biosynthetic process"/>
    <property type="evidence" value="ECO:0007669"/>
    <property type="project" value="TreeGrafter"/>
</dbReference>
<evidence type="ECO:0000256" key="11">
    <source>
        <dbReference type="ARBA" id="ARBA00057735"/>
    </source>
</evidence>
<dbReference type="GO" id="GO:0006235">
    <property type="term" value="P:dTTP biosynthetic process"/>
    <property type="evidence" value="ECO:0007669"/>
    <property type="project" value="UniProtKB-UniRule"/>
</dbReference>
<proteinExistence type="inferred from homology"/>
<dbReference type="InterPro" id="IPR027417">
    <property type="entry name" value="P-loop_NTPase"/>
</dbReference>
<evidence type="ECO:0000256" key="6">
    <source>
        <dbReference type="ARBA" id="ARBA00022741"/>
    </source>
</evidence>
<evidence type="ECO:0000256" key="12">
    <source>
        <dbReference type="HAMAP-Rule" id="MF_00165"/>
    </source>
</evidence>
<feature type="domain" description="Thymidylate kinase-like" evidence="13">
    <location>
        <begin position="8"/>
        <end position="197"/>
    </location>
</feature>
<comment type="caution">
    <text evidence="14">The sequence shown here is derived from an EMBL/GenBank/DDBJ whole genome shotgun (WGS) entry which is preliminary data.</text>
</comment>
<evidence type="ECO:0000256" key="9">
    <source>
        <dbReference type="ARBA" id="ARBA00029962"/>
    </source>
</evidence>
<keyword evidence="4 12" id="KW-0808">Transferase</keyword>
<dbReference type="Pfam" id="PF02223">
    <property type="entry name" value="Thymidylate_kin"/>
    <property type="match status" value="1"/>
</dbReference>
<dbReference type="GO" id="GO:0004798">
    <property type="term" value="F:dTMP kinase activity"/>
    <property type="evidence" value="ECO:0007669"/>
    <property type="project" value="UniProtKB-UniRule"/>
</dbReference>
<dbReference type="GO" id="GO:0005524">
    <property type="term" value="F:ATP binding"/>
    <property type="evidence" value="ECO:0007669"/>
    <property type="project" value="UniProtKB-UniRule"/>
</dbReference>
<evidence type="ECO:0000259" key="13">
    <source>
        <dbReference type="Pfam" id="PF02223"/>
    </source>
</evidence>
<dbReference type="InterPro" id="IPR018094">
    <property type="entry name" value="Thymidylate_kinase"/>
</dbReference>
<dbReference type="GO" id="GO:0006233">
    <property type="term" value="P:dTDP biosynthetic process"/>
    <property type="evidence" value="ECO:0007669"/>
    <property type="project" value="InterPro"/>
</dbReference>
<feature type="binding site" evidence="12">
    <location>
        <begin position="10"/>
        <end position="17"/>
    </location>
    <ligand>
        <name>ATP</name>
        <dbReference type="ChEBI" id="CHEBI:30616"/>
    </ligand>
</feature>
<comment type="similarity">
    <text evidence="1 12">Belongs to the thymidylate kinase family.</text>
</comment>
<evidence type="ECO:0000256" key="4">
    <source>
        <dbReference type="ARBA" id="ARBA00022679"/>
    </source>
</evidence>
<dbReference type="EC" id="2.7.4.9" evidence="2 12"/>
<evidence type="ECO:0000256" key="7">
    <source>
        <dbReference type="ARBA" id="ARBA00022777"/>
    </source>
</evidence>
<reference evidence="14" key="1">
    <citation type="submission" date="2018-03" db="EMBL/GenBank/DDBJ databases">
        <title>Cross-interface Injection: A General Nanoliter Liquid Handling Method Applied to Single Cells Genome Amplification Automated Nanoliter Liquid Handling Applied to Single Cell Multiple Displacement Amplification.</title>
        <authorList>
            <person name="Yun J."/>
            <person name="Xu P."/>
            <person name="Xu J."/>
            <person name="Dai X."/>
            <person name="Wang Y."/>
            <person name="Zheng X."/>
            <person name="Cao C."/>
            <person name="Yi Q."/>
            <person name="Zhu Y."/>
            <person name="Wang L."/>
            <person name="Dong Z."/>
            <person name="Huang Y."/>
            <person name="Huang L."/>
            <person name="Du W."/>
        </authorList>
    </citation>
    <scope>NUCLEOTIDE SEQUENCE [LARGE SCALE GENOMIC DNA]</scope>
    <source>
        <strain evidence="14">Z-D3-2</strain>
    </source>
</reference>
<organism evidence="14">
    <name type="scientific">Pseudidiomarina aestuarii</name>
    <dbReference type="NCBI Taxonomy" id="624146"/>
    <lineage>
        <taxon>Bacteria</taxon>
        <taxon>Pseudomonadati</taxon>
        <taxon>Pseudomonadota</taxon>
        <taxon>Gammaproteobacteria</taxon>
        <taxon>Alteromonadales</taxon>
        <taxon>Idiomarinaceae</taxon>
        <taxon>Pseudidiomarina</taxon>
    </lineage>
</organism>
<keyword evidence="5 12" id="KW-0545">Nucleotide biosynthesis</keyword>
<keyword evidence="8 12" id="KW-0067">ATP-binding</keyword>
<dbReference type="HAMAP" id="MF_00165">
    <property type="entry name" value="Thymidylate_kinase"/>
    <property type="match status" value="1"/>
</dbReference>
<keyword evidence="6 12" id="KW-0547">Nucleotide-binding</keyword>
<name>A0A2T4CYT0_9GAMM</name>
<comment type="catalytic activity">
    <reaction evidence="10 12">
        <text>dTMP + ATP = dTDP + ADP</text>
        <dbReference type="Rhea" id="RHEA:13517"/>
        <dbReference type="ChEBI" id="CHEBI:30616"/>
        <dbReference type="ChEBI" id="CHEBI:58369"/>
        <dbReference type="ChEBI" id="CHEBI:63528"/>
        <dbReference type="ChEBI" id="CHEBI:456216"/>
        <dbReference type="EC" id="2.7.4.9"/>
    </reaction>
</comment>
<dbReference type="PANTHER" id="PTHR10344">
    <property type="entry name" value="THYMIDYLATE KINASE"/>
    <property type="match status" value="1"/>
</dbReference>
<dbReference type="AlphaFoldDB" id="A0A2T4CYT0"/>
<dbReference type="FunFam" id="3.40.50.300:FF:000225">
    <property type="entry name" value="Thymidylate kinase"/>
    <property type="match status" value="1"/>
</dbReference>
<evidence type="ECO:0000256" key="2">
    <source>
        <dbReference type="ARBA" id="ARBA00012980"/>
    </source>
</evidence>
<dbReference type="PANTHER" id="PTHR10344:SF4">
    <property type="entry name" value="UMP-CMP KINASE 2, MITOCHONDRIAL"/>
    <property type="match status" value="1"/>
</dbReference>
<evidence type="ECO:0000256" key="1">
    <source>
        <dbReference type="ARBA" id="ARBA00009776"/>
    </source>
</evidence>
<dbReference type="GO" id="GO:0005829">
    <property type="term" value="C:cytosol"/>
    <property type="evidence" value="ECO:0007669"/>
    <property type="project" value="TreeGrafter"/>
</dbReference>
<gene>
    <name evidence="12" type="primary">tmk</name>
    <name evidence="14" type="ORF">C9940_01145</name>
</gene>
<protein>
    <recommendedName>
        <fullName evidence="3 12">Thymidylate kinase</fullName>
        <ecNumber evidence="2 12">2.7.4.9</ecNumber>
    </recommendedName>
    <alternativeName>
        <fullName evidence="9 12">dTMP kinase</fullName>
    </alternativeName>
</protein>
<evidence type="ECO:0000313" key="14">
    <source>
        <dbReference type="EMBL" id="PTB86736.1"/>
    </source>
</evidence>
<dbReference type="InterPro" id="IPR039430">
    <property type="entry name" value="Thymidylate_kin-like_dom"/>
</dbReference>
<keyword evidence="7 12" id="KW-0418">Kinase</keyword>
<accession>A0A2T4CYT0</accession>
<dbReference type="Gene3D" id="3.40.50.300">
    <property type="entry name" value="P-loop containing nucleotide triphosphate hydrolases"/>
    <property type="match status" value="1"/>
</dbReference>
<dbReference type="EMBL" id="PYVN01000006">
    <property type="protein sequence ID" value="PTB86736.1"/>
    <property type="molecule type" value="Genomic_DNA"/>
</dbReference>
<evidence type="ECO:0000256" key="10">
    <source>
        <dbReference type="ARBA" id="ARBA00048743"/>
    </source>
</evidence>
<evidence type="ECO:0000256" key="3">
    <source>
        <dbReference type="ARBA" id="ARBA00017144"/>
    </source>
</evidence>
<dbReference type="SUPFAM" id="SSF52540">
    <property type="entry name" value="P-loop containing nucleoside triphosphate hydrolases"/>
    <property type="match status" value="1"/>
</dbReference>